<dbReference type="RefSeq" id="XP_016583626.1">
    <property type="nucleotide sequence ID" value="XM_016731965.1"/>
</dbReference>
<feature type="compositionally biased region" description="Low complexity" evidence="1">
    <location>
        <begin position="355"/>
        <end position="385"/>
    </location>
</feature>
<evidence type="ECO:0000313" key="4">
    <source>
        <dbReference type="Proteomes" id="UP000033710"/>
    </source>
</evidence>
<feature type="compositionally biased region" description="Low complexity" evidence="1">
    <location>
        <begin position="392"/>
        <end position="417"/>
    </location>
</feature>
<dbReference type="InterPro" id="IPR005607">
    <property type="entry name" value="BSD_dom"/>
</dbReference>
<dbReference type="AlphaFoldDB" id="A0A0F2LWU4"/>
<feature type="compositionally biased region" description="Basic and acidic residues" evidence="1">
    <location>
        <begin position="7"/>
        <end position="25"/>
    </location>
</feature>
<reference evidence="3 4" key="2">
    <citation type="journal article" date="2015" name="Eukaryot. Cell">
        <title>Asexual propagation of a virulent clone complex in a human and feline outbreak of sporotrichosis.</title>
        <authorList>
            <person name="Teixeira Mde M."/>
            <person name="Rodrigues A.M."/>
            <person name="Tsui C.K."/>
            <person name="de Almeida L.G."/>
            <person name="Van Diepeningen A.D."/>
            <person name="van den Ende B.G."/>
            <person name="Fernandes G.F."/>
            <person name="Kano R."/>
            <person name="Hamelin R.C."/>
            <person name="Lopes-Bezerra L.M."/>
            <person name="Vasconcelos A.T."/>
            <person name="de Hoog S."/>
            <person name="de Camargo Z.P."/>
            <person name="Felipe M.S."/>
        </authorList>
    </citation>
    <scope>NUCLEOTIDE SEQUENCE [LARGE SCALE GENOMIC DNA]</scope>
    <source>
        <strain evidence="3 4">1099-18</strain>
    </source>
</reference>
<gene>
    <name evidence="3" type="ORF">SPSK_05215</name>
</gene>
<proteinExistence type="predicted"/>
<evidence type="ECO:0000256" key="1">
    <source>
        <dbReference type="SAM" id="MobiDB-lite"/>
    </source>
</evidence>
<dbReference type="SMART" id="SM00751">
    <property type="entry name" value="BSD"/>
    <property type="match status" value="1"/>
</dbReference>
<feature type="region of interest" description="Disordered" evidence="1">
    <location>
        <begin position="315"/>
        <end position="473"/>
    </location>
</feature>
<feature type="compositionally biased region" description="Acidic residues" evidence="1">
    <location>
        <begin position="317"/>
        <end position="349"/>
    </location>
</feature>
<dbReference type="InterPro" id="IPR051494">
    <property type="entry name" value="BSD_domain-containing"/>
</dbReference>
<feature type="compositionally biased region" description="Low complexity" evidence="1">
    <location>
        <begin position="111"/>
        <end position="135"/>
    </location>
</feature>
<feature type="compositionally biased region" description="Polar residues" evidence="1">
    <location>
        <begin position="452"/>
        <end position="461"/>
    </location>
</feature>
<feature type="region of interest" description="Disordered" evidence="1">
    <location>
        <begin position="1"/>
        <end position="29"/>
    </location>
</feature>
<dbReference type="PROSITE" id="PS50858">
    <property type="entry name" value="BSD"/>
    <property type="match status" value="1"/>
</dbReference>
<dbReference type="Proteomes" id="UP000033710">
    <property type="component" value="Unassembled WGS sequence"/>
</dbReference>
<comment type="caution">
    <text evidence="3">The sequence shown here is derived from an EMBL/GenBank/DDBJ whole genome shotgun (WGS) entry which is preliminary data.</text>
</comment>
<dbReference type="OrthoDB" id="73788at2759"/>
<feature type="domain" description="BSD" evidence="2">
    <location>
        <begin position="250"/>
        <end position="302"/>
    </location>
</feature>
<dbReference type="Gene3D" id="1.10.3970.10">
    <property type="entry name" value="BSD domain"/>
    <property type="match status" value="1"/>
</dbReference>
<dbReference type="GO" id="GO:0005737">
    <property type="term" value="C:cytoplasm"/>
    <property type="evidence" value="ECO:0007669"/>
    <property type="project" value="TreeGrafter"/>
</dbReference>
<dbReference type="VEuPathDB" id="FungiDB:SPSK_05215"/>
<dbReference type="KEGG" id="ssck:SPSK_05215"/>
<dbReference type="PANTHER" id="PTHR16019:SF5">
    <property type="entry name" value="BSD DOMAIN-CONTAINING PROTEIN 1"/>
    <property type="match status" value="1"/>
</dbReference>
<sequence>MDLAYDEITRESLPEDGEGRDHSHDQPPATINEDLQAAVSALSPWATRIGGFFGNVVKQGGSVVREAQLEVTALGQDASKGLTGLRDTLVSHTRNLSLVAGPAGAGGNGEGSSSAAAAGASEGTPTATDGAAAGGQDETVLTKIKGEAAKRLRDLQRAEDAADEALIKFGTGLRDFLREAITIAPPTAGASAAGGSGPNTAGSTVLFESKDAQGKRVIHTSRFDAQLHVIHTSPDSFAKDPSGGDEFAAFAKTFNIDSKTADIASDLNKYPELRATMEKLVPATVPYTDFWKRYYFLRRGIETAEARRRDLLKAASAEEEVAWDEDSDEEDSDEDSEEDSDEDESDTESEETKATGKATGKAPARAPAKAPVKGPAKAPAKPPAKQTGSAESSKTLQPPKKTTTKATAAKKVSSTPSVDGLLKPSASPRKSDEKSVADSEASYDIVGAKSGAPSQAPNSPQRVEEDSEEEDWE</sequence>
<feature type="region of interest" description="Disordered" evidence="1">
    <location>
        <begin position="101"/>
        <end position="135"/>
    </location>
</feature>
<name>A0A0F2LWU4_SPOSC</name>
<dbReference type="PANTHER" id="PTHR16019">
    <property type="entry name" value="SYNAPSE-ASSOCIATED PROTEIN"/>
    <property type="match status" value="1"/>
</dbReference>
<dbReference type="InterPro" id="IPR035925">
    <property type="entry name" value="BSD_dom_sf"/>
</dbReference>
<dbReference type="EMBL" id="AXCR01000012">
    <property type="protein sequence ID" value="KJR80950.1"/>
    <property type="molecule type" value="Genomic_DNA"/>
</dbReference>
<accession>A0A0F2LWU4</accession>
<dbReference type="Pfam" id="PF03909">
    <property type="entry name" value="BSD"/>
    <property type="match status" value="1"/>
</dbReference>
<organism evidence="3 4">
    <name type="scientific">Sporothrix schenckii 1099-18</name>
    <dbReference type="NCBI Taxonomy" id="1397361"/>
    <lineage>
        <taxon>Eukaryota</taxon>
        <taxon>Fungi</taxon>
        <taxon>Dikarya</taxon>
        <taxon>Ascomycota</taxon>
        <taxon>Pezizomycotina</taxon>
        <taxon>Sordariomycetes</taxon>
        <taxon>Sordariomycetidae</taxon>
        <taxon>Ophiostomatales</taxon>
        <taxon>Ophiostomataceae</taxon>
        <taxon>Sporothrix</taxon>
    </lineage>
</organism>
<evidence type="ECO:0000259" key="2">
    <source>
        <dbReference type="PROSITE" id="PS50858"/>
    </source>
</evidence>
<protein>
    <submittedName>
        <fullName evidence="3">Bsd domain containing protein</fullName>
    </submittedName>
</protein>
<dbReference type="SUPFAM" id="SSF140383">
    <property type="entry name" value="BSD domain-like"/>
    <property type="match status" value="1"/>
</dbReference>
<dbReference type="GeneID" id="27667242"/>
<evidence type="ECO:0000313" key="3">
    <source>
        <dbReference type="EMBL" id="KJR80950.1"/>
    </source>
</evidence>
<reference evidence="3 4" key="1">
    <citation type="journal article" date="2014" name="BMC Genomics">
        <title>Comparative genomics of the major fungal agents of human and animal Sporotrichosis: Sporothrix schenckii and Sporothrix brasiliensis.</title>
        <authorList>
            <person name="Teixeira M.M."/>
            <person name="de Almeida L.G."/>
            <person name="Kubitschek-Barreira P."/>
            <person name="Alves F.L."/>
            <person name="Kioshima E.S."/>
            <person name="Abadio A.K."/>
            <person name="Fernandes L."/>
            <person name="Derengowski L.S."/>
            <person name="Ferreira K.S."/>
            <person name="Souza R.C."/>
            <person name="Ruiz J.C."/>
            <person name="de Andrade N.C."/>
            <person name="Paes H.C."/>
            <person name="Nicola A.M."/>
            <person name="Albuquerque P."/>
            <person name="Gerber A.L."/>
            <person name="Martins V.P."/>
            <person name="Peconick L.D."/>
            <person name="Neto A.V."/>
            <person name="Chaucanez C.B."/>
            <person name="Silva P.A."/>
            <person name="Cunha O.L."/>
            <person name="de Oliveira F.F."/>
            <person name="dos Santos T.C."/>
            <person name="Barros A.L."/>
            <person name="Soares M.A."/>
            <person name="de Oliveira L.M."/>
            <person name="Marini M.M."/>
            <person name="Villalobos-Duno H."/>
            <person name="Cunha M.M."/>
            <person name="de Hoog S."/>
            <person name="da Silveira J.F."/>
            <person name="Henrissat B."/>
            <person name="Nino-Vega G.A."/>
            <person name="Cisalpino P.S."/>
            <person name="Mora-Montes H.M."/>
            <person name="Almeida S.R."/>
            <person name="Stajich J.E."/>
            <person name="Lopes-Bezerra L.M."/>
            <person name="Vasconcelos A.T."/>
            <person name="Felipe M.S."/>
        </authorList>
    </citation>
    <scope>NUCLEOTIDE SEQUENCE [LARGE SCALE GENOMIC DNA]</scope>
    <source>
        <strain evidence="3 4">1099-18</strain>
    </source>
</reference>